<keyword evidence="6" id="KW-1185">Reference proteome</keyword>
<feature type="domain" description="NB-ARC" evidence="4">
    <location>
        <begin position="3"/>
        <end position="93"/>
    </location>
</feature>
<comment type="subcellular location">
    <subcellularLocation>
        <location evidence="1">Membrane</location>
        <topology evidence="1">Peripheral membrane protein</topology>
    </subcellularLocation>
</comment>
<accession>A0ABS8SD55</accession>
<name>A0ABS8SD55_DATST</name>
<dbReference type="PANTHER" id="PTHR23155">
    <property type="entry name" value="DISEASE RESISTANCE PROTEIN RP"/>
    <property type="match status" value="1"/>
</dbReference>
<evidence type="ECO:0000256" key="2">
    <source>
        <dbReference type="ARBA" id="ARBA00023054"/>
    </source>
</evidence>
<keyword evidence="2" id="KW-0175">Coiled coil</keyword>
<dbReference type="Pfam" id="PF00931">
    <property type="entry name" value="NB-ARC"/>
    <property type="match status" value="1"/>
</dbReference>
<protein>
    <recommendedName>
        <fullName evidence="4">NB-ARC domain-containing protein</fullName>
    </recommendedName>
</protein>
<dbReference type="EMBL" id="JACEIK010000426">
    <property type="protein sequence ID" value="MCD7456826.1"/>
    <property type="molecule type" value="Genomic_DNA"/>
</dbReference>
<sequence>MSENAKLDKEAENALAEMLRKKLSHARYLIFIDDIWHTSAWDDLYLCFPDNNNGSRIILTTHHCIASYATLVSDPLDLQFLSNDESWMLLKKKWQGILTRMDKKDIVGSSGNKYRKKAKQENFLESVKRDKGFDPSHVFPPKYRTPRRLSLHSQLIILRNGVFLSHMKSFQFREDRNILVSLIDHASFLFKRFQFLRVLDLEFTIIGHTTEVNTFEFKDLEVSISTGYHLGDGEVATSTYI</sequence>
<gene>
    <name evidence="5" type="ORF">HAX54_033309</name>
</gene>
<evidence type="ECO:0000256" key="3">
    <source>
        <dbReference type="ARBA" id="ARBA00023136"/>
    </source>
</evidence>
<reference evidence="5 6" key="1">
    <citation type="journal article" date="2021" name="BMC Genomics">
        <title>Datura genome reveals duplications of psychoactive alkaloid biosynthetic genes and high mutation rate following tissue culture.</title>
        <authorList>
            <person name="Rajewski A."/>
            <person name="Carter-House D."/>
            <person name="Stajich J."/>
            <person name="Litt A."/>
        </authorList>
    </citation>
    <scope>NUCLEOTIDE SEQUENCE [LARGE SCALE GENOMIC DNA]</scope>
    <source>
        <strain evidence="5">AR-01</strain>
    </source>
</reference>
<organism evidence="5 6">
    <name type="scientific">Datura stramonium</name>
    <name type="common">Jimsonweed</name>
    <name type="synonym">Common thornapple</name>
    <dbReference type="NCBI Taxonomy" id="4076"/>
    <lineage>
        <taxon>Eukaryota</taxon>
        <taxon>Viridiplantae</taxon>
        <taxon>Streptophyta</taxon>
        <taxon>Embryophyta</taxon>
        <taxon>Tracheophyta</taxon>
        <taxon>Spermatophyta</taxon>
        <taxon>Magnoliopsida</taxon>
        <taxon>eudicotyledons</taxon>
        <taxon>Gunneridae</taxon>
        <taxon>Pentapetalae</taxon>
        <taxon>asterids</taxon>
        <taxon>lamiids</taxon>
        <taxon>Solanales</taxon>
        <taxon>Solanaceae</taxon>
        <taxon>Solanoideae</taxon>
        <taxon>Datureae</taxon>
        <taxon>Datura</taxon>
    </lineage>
</organism>
<keyword evidence="3" id="KW-0472">Membrane</keyword>
<dbReference type="Gene3D" id="3.40.50.300">
    <property type="entry name" value="P-loop containing nucleotide triphosphate hydrolases"/>
    <property type="match status" value="1"/>
</dbReference>
<dbReference type="PANTHER" id="PTHR23155:SF1152">
    <property type="entry name" value="AAA+ ATPASE DOMAIN-CONTAINING PROTEIN"/>
    <property type="match status" value="1"/>
</dbReference>
<proteinExistence type="predicted"/>
<dbReference type="Proteomes" id="UP000823775">
    <property type="component" value="Unassembled WGS sequence"/>
</dbReference>
<evidence type="ECO:0000313" key="6">
    <source>
        <dbReference type="Proteomes" id="UP000823775"/>
    </source>
</evidence>
<dbReference type="InterPro" id="IPR027417">
    <property type="entry name" value="P-loop_NTPase"/>
</dbReference>
<comment type="caution">
    <text evidence="5">The sequence shown here is derived from an EMBL/GenBank/DDBJ whole genome shotgun (WGS) entry which is preliminary data.</text>
</comment>
<dbReference type="InterPro" id="IPR002182">
    <property type="entry name" value="NB-ARC"/>
</dbReference>
<evidence type="ECO:0000259" key="4">
    <source>
        <dbReference type="Pfam" id="PF00931"/>
    </source>
</evidence>
<evidence type="ECO:0000256" key="1">
    <source>
        <dbReference type="ARBA" id="ARBA00004170"/>
    </source>
</evidence>
<dbReference type="InterPro" id="IPR044974">
    <property type="entry name" value="Disease_R_plants"/>
</dbReference>
<evidence type="ECO:0000313" key="5">
    <source>
        <dbReference type="EMBL" id="MCD7456826.1"/>
    </source>
</evidence>
<dbReference type="SUPFAM" id="SSF52540">
    <property type="entry name" value="P-loop containing nucleoside triphosphate hydrolases"/>
    <property type="match status" value="1"/>
</dbReference>